<protein>
    <submittedName>
        <fullName evidence="2">Uncharacterized protein</fullName>
    </submittedName>
</protein>
<proteinExistence type="predicted"/>
<evidence type="ECO:0000313" key="2">
    <source>
        <dbReference type="EMBL" id="RBP11584.1"/>
    </source>
</evidence>
<keyword evidence="1" id="KW-1133">Transmembrane helix</keyword>
<comment type="caution">
    <text evidence="2">The sequence shown here is derived from an EMBL/GenBank/DDBJ whole genome shotgun (WGS) entry which is preliminary data.</text>
</comment>
<dbReference type="Proteomes" id="UP000253201">
    <property type="component" value="Unassembled WGS sequence"/>
</dbReference>
<keyword evidence="3" id="KW-1185">Reference proteome</keyword>
<gene>
    <name evidence="2" type="ORF">DFQ50_104105</name>
</gene>
<keyword evidence="1" id="KW-0472">Membrane</keyword>
<name>A0ABX9FWT9_9ENTR</name>
<keyword evidence="1" id="KW-0812">Transmembrane</keyword>
<reference evidence="2 3" key="1">
    <citation type="submission" date="2018-06" db="EMBL/GenBank/DDBJ databases">
        <title>Genomic Encyclopedia of Type Strains, Phase IV (KMG-IV): sequencing the most valuable type-strain genomes for metagenomic binning, comparative biology and taxonomic classification.</title>
        <authorList>
            <person name="Goeker M."/>
        </authorList>
    </citation>
    <scope>NUCLEOTIDE SEQUENCE [LARGE SCALE GENOMIC DNA]</scope>
    <source>
        <strain evidence="2 3">DSM 27453</strain>
    </source>
</reference>
<sequence length="124" mass="14677">MLTLRHFIDRPTWAAAAGYDFNFIDCMAYTADLYERIFSSLKEVCRDFLDTEVRALPFMLAVITAAVSGVFVWPLIFWIVAIPVWLKCKRMRRKYQFEDGMTDVAENNIEQWRLECARKWKVKP</sequence>
<dbReference type="EMBL" id="QNRL01000004">
    <property type="protein sequence ID" value="RBP11584.1"/>
    <property type="molecule type" value="Genomic_DNA"/>
</dbReference>
<evidence type="ECO:0000256" key="1">
    <source>
        <dbReference type="SAM" id="Phobius"/>
    </source>
</evidence>
<feature type="transmembrane region" description="Helical" evidence="1">
    <location>
        <begin position="58"/>
        <end position="86"/>
    </location>
</feature>
<accession>A0ABX9FWT9</accession>
<evidence type="ECO:0000313" key="3">
    <source>
        <dbReference type="Proteomes" id="UP000253201"/>
    </source>
</evidence>
<dbReference type="RefSeq" id="WP_113857880.1">
    <property type="nucleotide sequence ID" value="NZ_QNRL01000004.1"/>
</dbReference>
<organism evidence="2 3">
    <name type="scientific">Pseudocitrobacter faecalis</name>
    <dbReference type="NCBI Taxonomy" id="1398493"/>
    <lineage>
        <taxon>Bacteria</taxon>
        <taxon>Pseudomonadati</taxon>
        <taxon>Pseudomonadota</taxon>
        <taxon>Gammaproteobacteria</taxon>
        <taxon>Enterobacterales</taxon>
        <taxon>Enterobacteriaceae</taxon>
        <taxon>Pseudocitrobacter</taxon>
    </lineage>
</organism>